<dbReference type="PANTHER" id="PTHR12555">
    <property type="entry name" value="UBIQUITIN FUSION DEGRADATON PROTEIN 1"/>
    <property type="match status" value="1"/>
</dbReference>
<dbReference type="Gene3D" id="2.40.40.50">
    <property type="entry name" value="Ubiquitin fusion degradation protein UFD1, N-terminal domain"/>
    <property type="match status" value="1"/>
</dbReference>
<dbReference type="InterPro" id="IPR055417">
    <property type="entry name" value="UFD1_N1"/>
</dbReference>
<dbReference type="InterPro" id="IPR055418">
    <property type="entry name" value="UFD1_N2"/>
</dbReference>
<feature type="domain" description="Ubiquitin fusion degradation protein UFD1 N-terminal subdomain 2" evidence="4">
    <location>
        <begin position="83"/>
        <end position="118"/>
    </location>
</feature>
<keyword evidence="6" id="KW-1185">Reference proteome</keyword>
<gene>
    <name evidence="5" type="ORF">F0562_005414</name>
</gene>
<evidence type="ECO:0000313" key="6">
    <source>
        <dbReference type="Proteomes" id="UP000325577"/>
    </source>
</evidence>
<dbReference type="GO" id="GO:0036503">
    <property type="term" value="P:ERAD pathway"/>
    <property type="evidence" value="ECO:0007669"/>
    <property type="project" value="TreeGrafter"/>
</dbReference>
<dbReference type="GO" id="GO:0034098">
    <property type="term" value="C:VCP-NPL4-UFD1 AAA ATPase complex"/>
    <property type="evidence" value="ECO:0007669"/>
    <property type="project" value="TreeGrafter"/>
</dbReference>
<dbReference type="Proteomes" id="UP000325577">
    <property type="component" value="Linkage Group LG2"/>
</dbReference>
<evidence type="ECO:0000256" key="2">
    <source>
        <dbReference type="ARBA" id="ARBA00022786"/>
    </source>
</evidence>
<keyword evidence="2" id="KW-0833">Ubl conjugation pathway</keyword>
<dbReference type="InterPro" id="IPR004854">
    <property type="entry name" value="Ufd1-like"/>
</dbReference>
<sequence length="253" mass="28676">MHLEEGDKIIMPPSALERLTALSVDFSILFEIRNTNTGRVSHCGVLEFTADPEDVVFMPEWMMQNLQLEWGDQVVLKPVTLRKGTYMKIQPHTKDFIQLSNPRAMLERKLRDFSCLNIEVDFATTLDYKEPEKQVLMNIATSKHASTEETNKEEPKFRPFTGMVKCLDTGRASASEFAAAGSWSPMLEDSPMFATISKDNQSNLGSRRKSGKLVFGFNMIQNPKETTVDIVDETLKKGEQKFQPFSGKKHTFG</sequence>
<dbReference type="Pfam" id="PF03152">
    <property type="entry name" value="UFD1_N1"/>
    <property type="match status" value="1"/>
</dbReference>
<dbReference type="GO" id="GO:0006511">
    <property type="term" value="P:ubiquitin-dependent protein catabolic process"/>
    <property type="evidence" value="ECO:0007669"/>
    <property type="project" value="InterPro"/>
</dbReference>
<dbReference type="GO" id="GO:0031593">
    <property type="term" value="F:polyubiquitin modification-dependent protein binding"/>
    <property type="evidence" value="ECO:0007669"/>
    <property type="project" value="TreeGrafter"/>
</dbReference>
<evidence type="ECO:0000313" key="5">
    <source>
        <dbReference type="EMBL" id="KAA8530652.1"/>
    </source>
</evidence>
<feature type="domain" description="Ubiquitin fusion degradation protein UFD1 N-terminal subdomain 1" evidence="3">
    <location>
        <begin position="2"/>
        <end position="81"/>
    </location>
</feature>
<accession>A0A5J5ALL1</accession>
<dbReference type="InterPro" id="IPR042299">
    <property type="entry name" value="Ufd1-like_Nn"/>
</dbReference>
<dbReference type="OrthoDB" id="422728at2759"/>
<evidence type="ECO:0000259" key="3">
    <source>
        <dbReference type="Pfam" id="PF03152"/>
    </source>
</evidence>
<name>A0A5J5ALL1_9ASTE</name>
<evidence type="ECO:0000259" key="4">
    <source>
        <dbReference type="Pfam" id="PF24842"/>
    </source>
</evidence>
<proteinExistence type="inferred from homology"/>
<dbReference type="AlphaFoldDB" id="A0A5J5ALL1"/>
<evidence type="ECO:0000256" key="1">
    <source>
        <dbReference type="ARBA" id="ARBA00006043"/>
    </source>
</evidence>
<reference evidence="5 6" key="1">
    <citation type="submission" date="2019-09" db="EMBL/GenBank/DDBJ databases">
        <title>A chromosome-level genome assembly of the Chinese tupelo Nyssa sinensis.</title>
        <authorList>
            <person name="Yang X."/>
            <person name="Kang M."/>
            <person name="Yang Y."/>
            <person name="Xiong H."/>
            <person name="Wang M."/>
            <person name="Zhang Z."/>
            <person name="Wang Z."/>
            <person name="Wu H."/>
            <person name="Ma T."/>
            <person name="Liu J."/>
            <person name="Xi Z."/>
        </authorList>
    </citation>
    <scope>NUCLEOTIDE SEQUENCE [LARGE SCALE GENOMIC DNA]</scope>
    <source>
        <strain evidence="5">J267</strain>
        <tissue evidence="5">Leaf</tissue>
    </source>
</reference>
<dbReference type="Gene3D" id="3.10.330.10">
    <property type="match status" value="1"/>
</dbReference>
<protein>
    <submittedName>
        <fullName evidence="5">Uncharacterized protein</fullName>
    </submittedName>
</protein>
<dbReference type="EMBL" id="CM018043">
    <property type="protein sequence ID" value="KAA8530652.1"/>
    <property type="molecule type" value="Genomic_DNA"/>
</dbReference>
<organism evidence="5 6">
    <name type="scientific">Nyssa sinensis</name>
    <dbReference type="NCBI Taxonomy" id="561372"/>
    <lineage>
        <taxon>Eukaryota</taxon>
        <taxon>Viridiplantae</taxon>
        <taxon>Streptophyta</taxon>
        <taxon>Embryophyta</taxon>
        <taxon>Tracheophyta</taxon>
        <taxon>Spermatophyta</taxon>
        <taxon>Magnoliopsida</taxon>
        <taxon>eudicotyledons</taxon>
        <taxon>Gunneridae</taxon>
        <taxon>Pentapetalae</taxon>
        <taxon>asterids</taxon>
        <taxon>Cornales</taxon>
        <taxon>Nyssaceae</taxon>
        <taxon>Nyssa</taxon>
    </lineage>
</organism>
<comment type="similarity">
    <text evidence="1">Belongs to the UFD1 family.</text>
</comment>
<dbReference type="Pfam" id="PF24842">
    <property type="entry name" value="UFD1_N2"/>
    <property type="match status" value="1"/>
</dbReference>
<dbReference type="PANTHER" id="PTHR12555:SF13">
    <property type="entry name" value="UBIQUITIN RECOGNITION FACTOR IN ER-ASSOCIATED DEGRADATION PROTEIN 1"/>
    <property type="match status" value="1"/>
</dbReference>